<reference evidence="3" key="1">
    <citation type="submission" date="2020-05" db="EMBL/GenBank/DDBJ databases">
        <title>Mycena genomes resolve the evolution of fungal bioluminescence.</title>
        <authorList>
            <person name="Tsai I.J."/>
        </authorList>
    </citation>
    <scope>NUCLEOTIDE SEQUENCE</scope>
    <source>
        <strain evidence="3">110903Hualien_Pintung</strain>
    </source>
</reference>
<gene>
    <name evidence="3" type="ORF">HMN09_00556800</name>
</gene>
<name>A0A8H6WGH2_MYCCL</name>
<evidence type="ECO:0000256" key="2">
    <source>
        <dbReference type="SAM" id="SignalP"/>
    </source>
</evidence>
<comment type="caution">
    <text evidence="3">The sequence shown here is derived from an EMBL/GenBank/DDBJ whole genome shotgun (WGS) entry which is preliminary data.</text>
</comment>
<dbReference type="Proteomes" id="UP000613580">
    <property type="component" value="Unassembled WGS sequence"/>
</dbReference>
<feature type="signal peptide" evidence="2">
    <location>
        <begin position="1"/>
        <end position="18"/>
    </location>
</feature>
<evidence type="ECO:0000256" key="1">
    <source>
        <dbReference type="SAM" id="Phobius"/>
    </source>
</evidence>
<dbReference type="OrthoDB" id="3011740at2759"/>
<dbReference type="EMBL" id="JACAZE010000006">
    <property type="protein sequence ID" value="KAF7313983.1"/>
    <property type="molecule type" value="Genomic_DNA"/>
</dbReference>
<proteinExistence type="predicted"/>
<feature type="chain" id="PRO_5034825988" evidence="2">
    <location>
        <begin position="19"/>
        <end position="217"/>
    </location>
</feature>
<evidence type="ECO:0000313" key="3">
    <source>
        <dbReference type="EMBL" id="KAF7313983.1"/>
    </source>
</evidence>
<keyword evidence="1" id="KW-0812">Transmembrane</keyword>
<organism evidence="3 4">
    <name type="scientific">Mycena chlorophos</name>
    <name type="common">Agaric fungus</name>
    <name type="synonym">Agaricus chlorophos</name>
    <dbReference type="NCBI Taxonomy" id="658473"/>
    <lineage>
        <taxon>Eukaryota</taxon>
        <taxon>Fungi</taxon>
        <taxon>Dikarya</taxon>
        <taxon>Basidiomycota</taxon>
        <taxon>Agaricomycotina</taxon>
        <taxon>Agaricomycetes</taxon>
        <taxon>Agaricomycetidae</taxon>
        <taxon>Agaricales</taxon>
        <taxon>Marasmiineae</taxon>
        <taxon>Mycenaceae</taxon>
        <taxon>Mycena</taxon>
    </lineage>
</organism>
<keyword evidence="1" id="KW-1133">Transmembrane helix</keyword>
<keyword evidence="4" id="KW-1185">Reference proteome</keyword>
<protein>
    <submittedName>
        <fullName evidence="3">Uncharacterized protein</fullName>
    </submittedName>
</protein>
<keyword evidence="2" id="KW-0732">Signal</keyword>
<evidence type="ECO:0000313" key="4">
    <source>
        <dbReference type="Proteomes" id="UP000613580"/>
    </source>
</evidence>
<keyword evidence="1" id="KW-0472">Membrane</keyword>
<feature type="transmembrane region" description="Helical" evidence="1">
    <location>
        <begin position="155"/>
        <end position="177"/>
    </location>
</feature>
<sequence length="217" mass="23569">MKLLSCVLALVLASTAHAGRFVNITIDDASPSVIYAQTPYVRCTPTSSCDPSWVAQLYNGTSSITSGAVIVPFQGTAVYVYLGVEGTSYFSIDGSIRSSATGQDYMQNGLAFGEWGLANTNHVLAILPSNFTGEIIQLDYIVYTHELPGKNVGAIVGWVVGGLAFMAVLSWLGLLLVRRRRLRRISMRGIRLRDDWTERPSLQLDSGSLPQKPKIAL</sequence>
<dbReference type="AlphaFoldDB" id="A0A8H6WGH2"/>
<accession>A0A8H6WGH2</accession>